<evidence type="ECO:0000313" key="4">
    <source>
        <dbReference type="EMBL" id="KAA9447831.1"/>
    </source>
</evidence>
<dbReference type="Pfam" id="PF10592">
    <property type="entry name" value="AIPR"/>
    <property type="match status" value="1"/>
</dbReference>
<comment type="caution">
    <text evidence="3">The sequence shown here is derived from an EMBL/GenBank/DDBJ whole genome shotgun (WGS) entry which is preliminary data.</text>
</comment>
<dbReference type="Proteomes" id="UP000460224">
    <property type="component" value="Unassembled WGS sequence"/>
</dbReference>
<reference evidence="3 6" key="1">
    <citation type="journal article" date="2018" name="Genome Biol.">
        <title>SKESA: strategic k-mer extension for scrupulous assemblies.</title>
        <authorList>
            <person name="Souvorov A."/>
            <person name="Agarwala R."/>
            <person name="Lipman D.J."/>
        </authorList>
    </citation>
    <scope>NUCLEOTIDE SEQUENCE [LARGE SCALE GENOMIC DNA]</scope>
    <source>
        <strain evidence="3 6">CFIAFB20130012</strain>
    </source>
</reference>
<dbReference type="RefSeq" id="WP_003727885.1">
    <property type="nucleotide sequence ID" value="NZ_CP015593.1"/>
</dbReference>
<dbReference type="EMBL" id="DAAIHR010000006">
    <property type="protein sequence ID" value="HAB8398251.1"/>
    <property type="molecule type" value="Genomic_DNA"/>
</dbReference>
<protein>
    <recommendedName>
        <fullName evidence="7">AIPR family protein</fullName>
    </recommendedName>
</protein>
<feature type="domain" description="Abortive infection phage resistance protein N-terminal" evidence="2">
    <location>
        <begin position="29"/>
        <end position="186"/>
    </location>
</feature>
<evidence type="ECO:0008006" key="7">
    <source>
        <dbReference type="Google" id="ProtNLM"/>
    </source>
</evidence>
<evidence type="ECO:0000313" key="5">
    <source>
        <dbReference type="Proteomes" id="UP000460224"/>
    </source>
</evidence>
<sequence length="690" mass="79868">MELKDFHQSLIQQVNEDRQLTGSTFEEAFFDAYADYLVENDEIIGEPNFLHFEMPLSRNQKACISGFAYNELDGILYLMLVDDIDFTDEIPTLLLTDAERLYKRARNFFSHSEEIAKYGEESNEAVNLARSIYTRKENDRNQYYELASVKVFIFTDKPLTRTLKRMEDEQIQGVKISTQLVGIERILSLSESRKGKVDLEINLNDFQLIPALKANEADDYESYLCNINGYTLAKLYNEYGSRLIESNVRSFLQTRGNVNKGIKRTILKEPERFFAYNNGLTCTAKSIVIKDNIITEIIGLQIVNGGQTTASLANVLVNERGGAENLQEVSVPMKLNVIKNIEIEDELIPEISRYANSQNKVSDVDLASNHPFHKKIEELSRKISAPAADGFSHGTYWYYERAAGQYAQETYKMPSGQKNNFINKNPKSQMFRKSDFAKYFNIYQKRPDIASKGGQTAFKAFSSWIIRTWENDSNIINQEFYKEMVSNIIMFKELDKLTKKGAGSNGYKANINAYTLSYLYWYLEEKMNMKFNYLKIWQQQSVPQSVLKFMDEISYEIRDILKRVDGNVTEYAKRIIAWDDVKLMVKINKNYDLSIIAISKDDMVQSKKIARNNEKFENDYLGTVSVYKRLEENPNYYKDMLLFIDVHRKEFFPKERDVIALLVANKFLSDKQSEIALQAIEKAELEGFGL</sequence>
<dbReference type="Pfam" id="PF22879">
    <property type="entry name" value="AIPR_N"/>
    <property type="match status" value="1"/>
</dbReference>
<dbReference type="InterPro" id="IPR055101">
    <property type="entry name" value="AIPR_N"/>
</dbReference>
<reference evidence="4 5" key="2">
    <citation type="submission" date="2018-04" db="EMBL/GenBank/DDBJ databases">
        <title>Genome Analysis of a Prevalent Clone of Listeria monocytogenes Sequence Type 87 in China.</title>
        <authorList>
            <person name="Wang Y."/>
        </authorList>
    </citation>
    <scope>NUCLEOTIDE SEQUENCE [LARGE SCALE GENOMIC DNA]</scope>
    <source>
        <strain evidence="4 5">ICDC_LM1523</strain>
    </source>
</reference>
<evidence type="ECO:0000259" key="2">
    <source>
        <dbReference type="Pfam" id="PF22879"/>
    </source>
</evidence>
<dbReference type="InterPro" id="IPR018891">
    <property type="entry name" value="AIPR_C"/>
</dbReference>
<gene>
    <name evidence="4" type="ORF">DCK61_13480</name>
    <name evidence="3" type="ORF">GYR60_06935</name>
</gene>
<name>A0A7U7MDC0_LISMN</name>
<dbReference type="Proteomes" id="UP000840197">
    <property type="component" value="Unassembled WGS sequence"/>
</dbReference>
<dbReference type="AlphaFoldDB" id="A0A7U7MDC0"/>
<dbReference type="EMBL" id="QDAY01000005">
    <property type="protein sequence ID" value="KAA9447831.1"/>
    <property type="molecule type" value="Genomic_DNA"/>
</dbReference>
<accession>A0A7U7MDC0</accession>
<organism evidence="3 6">
    <name type="scientific">Listeria monocytogenes</name>
    <dbReference type="NCBI Taxonomy" id="1639"/>
    <lineage>
        <taxon>Bacteria</taxon>
        <taxon>Bacillati</taxon>
        <taxon>Bacillota</taxon>
        <taxon>Bacilli</taxon>
        <taxon>Bacillales</taxon>
        <taxon>Listeriaceae</taxon>
        <taxon>Listeria</taxon>
    </lineage>
</organism>
<evidence type="ECO:0000313" key="6">
    <source>
        <dbReference type="Proteomes" id="UP000840197"/>
    </source>
</evidence>
<reference evidence="3" key="3">
    <citation type="submission" date="2020-01" db="EMBL/GenBank/DDBJ databases">
        <authorList>
            <consortium name="NCBI Pathogen Detection Project"/>
        </authorList>
    </citation>
    <scope>NUCLEOTIDE SEQUENCE</scope>
    <source>
        <strain evidence="3">CFIAFB20130012</strain>
    </source>
</reference>
<evidence type="ECO:0000259" key="1">
    <source>
        <dbReference type="Pfam" id="PF10592"/>
    </source>
</evidence>
<proteinExistence type="predicted"/>
<evidence type="ECO:0000313" key="3">
    <source>
        <dbReference type="EMBL" id="HAB8398251.1"/>
    </source>
</evidence>
<feature type="domain" description="Abortive phage infection protein C-terminal" evidence="1">
    <location>
        <begin position="245"/>
        <end position="562"/>
    </location>
</feature>